<proteinExistence type="predicted"/>
<feature type="region of interest" description="Disordered" evidence="1">
    <location>
        <begin position="851"/>
        <end position="969"/>
    </location>
</feature>
<feature type="compositionally biased region" description="Low complexity" evidence="1">
    <location>
        <begin position="133"/>
        <end position="144"/>
    </location>
</feature>
<sequence length="969" mass="100979">MASAGSFVHGTGASEERVRQSKEEQDIADFMSSIDDTASGGSTTTSVLRGGRSSVGKGGDIFLGSLSPPALQQVTGTSAAGELLADDGKAIADAFPADWLNDFEGIGLGVQGKTDSSAASATATAQPIHSSPQGQQPQQQQQQQQDEDDQQQHRDATIQNNETGEVLGEEPQILDNVDEGYGSGAAAAGMLMSAGGRMVSWAANTPASLVDAATGAFRGDAHHAVSRNAGGDLGNGSAAAASTDADELPLDWQGTLDMVGMAEAETDTKGTSALAVAPVSELPSLPPPAAREGGFPDFVEIRDPRNVSQFPKPDNALVAKAAAGGGGDGQAGQGAGESGEHAAAAGQERGQRHVLPAPLRTVEVYLRPDVTWESVSDVYMGVMLSRGLVVRHQTEKMVTAEKSADAPGDWATVKLTVGVTRDKLRTLVIQFYADTRKQAPILSLAGTIARFSGRTGDDLYTAIRNVLVERQMPLSFLATDAEEVSLDPHYVRDLVGMYAHENVVNLTRYALPLEEFVRQEEERLARLEATLLPQYRACGLAPPRPTRSKPLSAYPLTTRRPPVSACGVEEAREVMERAREHVRGGGDSFPPQKGVDVDDENVFASGGGGGGGGGGEGDEGRGAKVGSGSSVAEGIRSLIRATWEDVKEWCDEEAEARVRRKDAQVRDRLLAVEGHREALIAALRDGAGGSAASSTPAGREFAARFRPMAKEAVLCQCKAVHAKRVGQLYLTCNHVCFHSSVLGFTSQRVLPLLTVATISHASSVLGMDLLTLVDRGGQEHSFGITAVEAGFPERFHDLLKQCLVLCKADASRRAAQREGAAASEREPDEEQILARVQRLAKAKQLREAREAASAAASRATATTPAAAAAADMAPPAASPHSRPGYPRPEESEFAERDTGASVGGGVVEGGAGGAMGAGGGSAEAEAGNEGSSGGQDEGAGRGARGGGGRSGSMMAMGIQAFLEESQKRS</sequence>
<feature type="compositionally biased region" description="Low complexity" evidence="1">
    <location>
        <begin position="32"/>
        <end position="46"/>
    </location>
</feature>
<feature type="domain" description="GRAM" evidence="2">
    <location>
        <begin position="722"/>
        <end position="783"/>
    </location>
</feature>
<feature type="compositionally biased region" description="Gly residues" evidence="1">
    <location>
        <begin position="901"/>
        <end position="921"/>
    </location>
</feature>
<dbReference type="InterPro" id="IPR004182">
    <property type="entry name" value="GRAM"/>
</dbReference>
<feature type="compositionally biased region" description="Basic and acidic residues" evidence="1">
    <location>
        <begin position="14"/>
        <end position="25"/>
    </location>
</feature>
<name>D7FIQ7_ECTSI</name>
<evidence type="ECO:0000313" key="3">
    <source>
        <dbReference type="EMBL" id="CBJ28875.1"/>
    </source>
</evidence>
<dbReference type="Gene3D" id="2.30.29.30">
    <property type="entry name" value="Pleckstrin-homology domain (PH domain)/Phosphotyrosine-binding domain (PTB)"/>
    <property type="match status" value="1"/>
</dbReference>
<feature type="compositionally biased region" description="Basic and acidic residues" evidence="1">
    <location>
        <begin position="887"/>
        <end position="898"/>
    </location>
</feature>
<evidence type="ECO:0000256" key="1">
    <source>
        <dbReference type="SAM" id="MobiDB-lite"/>
    </source>
</evidence>
<dbReference type="EMBL" id="FN647890">
    <property type="protein sequence ID" value="CBJ28875.1"/>
    <property type="molecule type" value="Genomic_DNA"/>
</dbReference>
<evidence type="ECO:0000313" key="4">
    <source>
        <dbReference type="Proteomes" id="UP000002630"/>
    </source>
</evidence>
<gene>
    <name evidence="3" type="ORF">Esi_0122_0106</name>
</gene>
<dbReference type="EMBL" id="FN649745">
    <property type="protein sequence ID" value="CBJ28875.1"/>
    <property type="molecule type" value="Genomic_DNA"/>
</dbReference>
<feature type="compositionally biased region" description="Low complexity" evidence="1">
    <location>
        <begin position="114"/>
        <end position="125"/>
    </location>
</feature>
<evidence type="ECO:0000259" key="2">
    <source>
        <dbReference type="Pfam" id="PF02893"/>
    </source>
</evidence>
<feature type="region of interest" description="Disordered" evidence="1">
    <location>
        <begin position="112"/>
        <end position="179"/>
    </location>
</feature>
<dbReference type="InterPro" id="IPR011993">
    <property type="entry name" value="PH-like_dom_sf"/>
</dbReference>
<feature type="region of interest" description="Disordered" evidence="1">
    <location>
        <begin position="601"/>
        <end position="628"/>
    </location>
</feature>
<feature type="compositionally biased region" description="Gly residues" evidence="1">
    <location>
        <begin position="605"/>
        <end position="615"/>
    </location>
</feature>
<feature type="region of interest" description="Disordered" evidence="1">
    <location>
        <begin position="227"/>
        <end position="246"/>
    </location>
</feature>
<reference evidence="3 4" key="1">
    <citation type="journal article" date="2010" name="Nature">
        <title>The Ectocarpus genome and the independent evolution of multicellularity in brown algae.</title>
        <authorList>
            <person name="Cock J.M."/>
            <person name="Sterck L."/>
            <person name="Rouze P."/>
            <person name="Scornet D."/>
            <person name="Allen A.E."/>
            <person name="Amoutzias G."/>
            <person name="Anthouard V."/>
            <person name="Artiguenave F."/>
            <person name="Aury J.M."/>
            <person name="Badger J.H."/>
            <person name="Beszteri B."/>
            <person name="Billiau K."/>
            <person name="Bonnet E."/>
            <person name="Bothwell J.H."/>
            <person name="Bowler C."/>
            <person name="Boyen C."/>
            <person name="Brownlee C."/>
            <person name="Carrano C.J."/>
            <person name="Charrier B."/>
            <person name="Cho G.Y."/>
            <person name="Coelho S.M."/>
            <person name="Collen J."/>
            <person name="Corre E."/>
            <person name="Da Silva C."/>
            <person name="Delage L."/>
            <person name="Delaroque N."/>
            <person name="Dittami S.M."/>
            <person name="Doulbeau S."/>
            <person name="Elias M."/>
            <person name="Farnham G."/>
            <person name="Gachon C.M."/>
            <person name="Gschloessl B."/>
            <person name="Heesch S."/>
            <person name="Jabbari K."/>
            <person name="Jubin C."/>
            <person name="Kawai H."/>
            <person name="Kimura K."/>
            <person name="Kloareg B."/>
            <person name="Kupper F.C."/>
            <person name="Lang D."/>
            <person name="Le Bail A."/>
            <person name="Leblanc C."/>
            <person name="Lerouge P."/>
            <person name="Lohr M."/>
            <person name="Lopez P.J."/>
            <person name="Martens C."/>
            <person name="Maumus F."/>
            <person name="Michel G."/>
            <person name="Miranda-Saavedra D."/>
            <person name="Morales J."/>
            <person name="Moreau H."/>
            <person name="Motomura T."/>
            <person name="Nagasato C."/>
            <person name="Napoli C.A."/>
            <person name="Nelson D.R."/>
            <person name="Nyvall-Collen P."/>
            <person name="Peters A.F."/>
            <person name="Pommier C."/>
            <person name="Potin P."/>
            <person name="Poulain J."/>
            <person name="Quesneville H."/>
            <person name="Read B."/>
            <person name="Rensing S.A."/>
            <person name="Ritter A."/>
            <person name="Rousvoal S."/>
            <person name="Samanta M."/>
            <person name="Samson G."/>
            <person name="Schroeder D.C."/>
            <person name="Segurens B."/>
            <person name="Strittmatter M."/>
            <person name="Tonon T."/>
            <person name="Tregear J.W."/>
            <person name="Valentin K."/>
            <person name="von Dassow P."/>
            <person name="Yamagishi T."/>
            <person name="Van de Peer Y."/>
            <person name="Wincker P."/>
        </authorList>
    </citation>
    <scope>NUCLEOTIDE SEQUENCE [LARGE SCALE GENOMIC DNA]</scope>
    <source>
        <strain evidence="4">Ec32 / CCAP1310/4</strain>
    </source>
</reference>
<dbReference type="Proteomes" id="UP000002630">
    <property type="component" value="Linkage Group LG20"/>
</dbReference>
<organism evidence="3 4">
    <name type="scientific">Ectocarpus siliculosus</name>
    <name type="common">Brown alga</name>
    <name type="synonym">Conferva siliculosa</name>
    <dbReference type="NCBI Taxonomy" id="2880"/>
    <lineage>
        <taxon>Eukaryota</taxon>
        <taxon>Sar</taxon>
        <taxon>Stramenopiles</taxon>
        <taxon>Ochrophyta</taxon>
        <taxon>PX clade</taxon>
        <taxon>Phaeophyceae</taxon>
        <taxon>Ectocarpales</taxon>
        <taxon>Ectocarpaceae</taxon>
        <taxon>Ectocarpus</taxon>
    </lineage>
</organism>
<dbReference type="Pfam" id="PF02893">
    <property type="entry name" value="GRAM"/>
    <property type="match status" value="1"/>
</dbReference>
<feature type="region of interest" description="Disordered" evidence="1">
    <location>
        <begin position="1"/>
        <end position="68"/>
    </location>
</feature>
<feature type="compositionally biased region" description="Gly residues" evidence="1">
    <location>
        <begin position="930"/>
        <end position="950"/>
    </location>
</feature>
<dbReference type="AlphaFoldDB" id="D7FIQ7"/>
<accession>D7FIQ7</accession>
<dbReference type="InParanoid" id="D7FIQ7"/>
<protein>
    <recommendedName>
        <fullName evidence="2">GRAM domain-containing protein</fullName>
    </recommendedName>
</protein>
<feature type="region of interest" description="Disordered" evidence="1">
    <location>
        <begin position="319"/>
        <end position="352"/>
    </location>
</feature>
<keyword evidence="4" id="KW-1185">Reference proteome</keyword>
<feature type="compositionally biased region" description="Gly residues" evidence="1">
    <location>
        <begin position="323"/>
        <end position="337"/>
    </location>
</feature>
<feature type="compositionally biased region" description="Low complexity" evidence="1">
    <location>
        <begin position="851"/>
        <end position="875"/>
    </location>
</feature>
<dbReference type="OrthoDB" id="2162691at2759"/>